<comment type="caution">
    <text evidence="11">The sequence shown here is derived from an EMBL/GenBank/DDBJ whole genome shotgun (WGS) entry which is preliminary data.</text>
</comment>
<dbReference type="GO" id="GO:0005524">
    <property type="term" value="F:ATP binding"/>
    <property type="evidence" value="ECO:0007669"/>
    <property type="project" value="UniProtKB-KW"/>
</dbReference>
<feature type="region of interest" description="Disordered" evidence="8">
    <location>
        <begin position="118"/>
        <end position="138"/>
    </location>
</feature>
<evidence type="ECO:0000313" key="11">
    <source>
        <dbReference type="EMBL" id="KAK9840723.1"/>
    </source>
</evidence>
<dbReference type="SUPFAM" id="SSF56112">
    <property type="entry name" value="Protein kinase-like (PK-like)"/>
    <property type="match status" value="1"/>
</dbReference>
<feature type="domain" description="PI3K/PI4K catalytic" evidence="9">
    <location>
        <begin position="1433"/>
        <end position="1715"/>
    </location>
</feature>
<evidence type="ECO:0000256" key="4">
    <source>
        <dbReference type="ARBA" id="ARBA00022679"/>
    </source>
</evidence>
<keyword evidence="6" id="KW-0418">Kinase</keyword>
<name>A0AAW1S598_9CHLO</name>
<dbReference type="InterPro" id="IPR015433">
    <property type="entry name" value="PI3/4_kinase"/>
</dbReference>
<keyword evidence="5" id="KW-0547">Nucleotide-binding</keyword>
<dbReference type="InterPro" id="IPR036940">
    <property type="entry name" value="PI3/4_kinase_cat_sf"/>
</dbReference>
<evidence type="ECO:0000256" key="7">
    <source>
        <dbReference type="ARBA" id="ARBA00022840"/>
    </source>
</evidence>
<dbReference type="FunFam" id="3.30.1010.10:FF:000014">
    <property type="entry name" value="Phosphatidylinositol 4-kinase STT4"/>
    <property type="match status" value="1"/>
</dbReference>
<dbReference type="Pfam" id="PF00454">
    <property type="entry name" value="PI3_PI4_kinase"/>
    <property type="match status" value="1"/>
</dbReference>
<dbReference type="Gene3D" id="1.25.40.70">
    <property type="entry name" value="Phosphatidylinositol 3-kinase, accessory domain (PIK)"/>
    <property type="match status" value="1"/>
</dbReference>
<evidence type="ECO:0000256" key="1">
    <source>
        <dbReference type="ARBA" id="ARBA00001686"/>
    </source>
</evidence>
<dbReference type="InterPro" id="IPR042236">
    <property type="entry name" value="PI3K_accessory_sf"/>
</dbReference>
<keyword evidence="4" id="KW-0808">Transferase</keyword>
<dbReference type="SMART" id="SM00146">
    <property type="entry name" value="PI3Kc"/>
    <property type="match status" value="1"/>
</dbReference>
<dbReference type="InterPro" id="IPR000403">
    <property type="entry name" value="PI3/4_kinase_cat_dom"/>
</dbReference>
<dbReference type="FunFam" id="1.10.1070.11:FF:000012">
    <property type="entry name" value="Phosphatidylinositol 4-kinase alpha 1"/>
    <property type="match status" value="1"/>
</dbReference>
<organism evidence="11 12">
    <name type="scientific">Elliptochloris bilobata</name>
    <dbReference type="NCBI Taxonomy" id="381761"/>
    <lineage>
        <taxon>Eukaryota</taxon>
        <taxon>Viridiplantae</taxon>
        <taxon>Chlorophyta</taxon>
        <taxon>core chlorophytes</taxon>
        <taxon>Trebouxiophyceae</taxon>
        <taxon>Trebouxiophyceae incertae sedis</taxon>
        <taxon>Elliptochloris clade</taxon>
        <taxon>Elliptochloris</taxon>
    </lineage>
</organism>
<sequence length="1731" mass="177423">MTQAEAADLVHAGTVLARLGRALGGLPRAEAQALSEAGSLWRAAAAAPGPPLPLLPADAAALLSSLVGASCGTADLALAQRLVQTVRDRGEQLPLAARQMMLDLACRELRDALQPLRAASNGKNPAPPHQGGPPALPPRERVTAAARLAVALVAAQPTNNSIEAAALNAEANGGPAKSDRGELAAAAAGALLEAGETALAAGALLDPGGPGAAEVLGLAATALAPLPAALAATGTAEAPAASVLLVRARALVGSAARLAASGPSRPTWRWPPTESLCANIPPATFAPLADLALPASDPQYERELQAGLLMLARLATLLEGDGEVAQRVLPLLAGANAAAAPPGVRATAAFVLACIAGACACGGCRWGYEQGAAALVALCRGKGDGGAGTPLLADDRGDLAAALEQLAELLEQAPANIRSDLHASLLALFTDAAMGVRGGDARGMRALGALLPALAAAGAGLTQARPHALGGASAVDIGELQALQERSAGLVKMHRLTWLYIALHDFGALAPLAQHAGPADQPPAWRAAVGRLAADAPPIVAAGGGEEDLAKLDADLGERLRRFGPQAAQGALTARLVALTAPPPHRRRGATLAQVSPAASAHLLSVAALHRARALAAPLDGTSGLPPLAPLLAALEMAAPGSWSAPWLSAIAEATFACYCCRFELAGPGALGESDTHRAAAEEALAGSLVAHLDAGSGGGAPTTRALAAELLNALLARCSGLLWWPELFRALLDAVQAAEAGATGSSAQPPNSLHWLLQVVARGAAAAPGVTEALLQQALTGQPGHPAAGRHAAELLAAADSGRARSPMAALPGPPSGALALNRKARASGVVAGMAMAAKASQRAPAGVAEQAARSLQAALDARSPAAVLHDRYLQAAAALVLSGSVRGPGAPLLRLLARAPARDPDPDMARVAAFAWHWVNAGVPGCQAALVAEVTEAWLAMAEAGDGLFDGRYDPEGVAAAGPGTDPDADGLTRRIAAHHAWLAFLGEAWQAWAEGGGAEAAAVRALLGRALARSLQVPRGLSRHPAAAGPVFRLLGLALRCARHGMAEASGLPGGAGPPLATTLLAERILAAALAWFAGPAAWYGRWSDGEAREAAAAVAEFERAVERVPEWPASAPGPTPGGNAARAALLLLLLRTEAQRLAVWTAPLEAAPATAAGGGAGVSAAEWRQHMRTAWGVDPRLALALLDRLPGAAAARGEAEALATAHAGEPDVQALPKAAALLATPAAARAGVGAALAHLATWAPAPLLQALEMMSGPAARVPAVRAYALRSLHACNPQQVAFFLPQLVQLLRADDGGAVEAFLREEARRARLFAHLLLCALRTEGTPPDEAFAPAVKRSGWQRPEDTGIWGAADCVAKKVWAEAAPAEAEFLRAELDFFGAVTGVSGALYPVPKDHRRVAAAELVRKIPLLRDDLYLPTNPRSRVLAAIPESATPMQSAAKVPILVAFQIDEDGQSTGSEGTSRVQALIFKVGDDCRQDVLALQVVALLRDALAAAGLGLYLAPYGVLPTDYECGIIEVVPDTKSRSALGETADGGLAEIFRRKFGEPGSRRFETARDNFIASEAGYAVACFLLQAKDRHNGNILLDGRGRLVHIDFGFILEISPGGNMRFESAAFKLSHEMTQLLDPGGSRASAPFRRFQELCIRGYLAARGVAGGIIATVALMAESGLPCYGRGAPVDNLRRRFRLDFTDAQAAEFMRSTIADAYDKWTTGFYDYVQYLQNSIPK</sequence>
<evidence type="ECO:0000313" key="12">
    <source>
        <dbReference type="Proteomes" id="UP001445335"/>
    </source>
</evidence>
<evidence type="ECO:0000256" key="8">
    <source>
        <dbReference type="SAM" id="MobiDB-lite"/>
    </source>
</evidence>
<dbReference type="Pfam" id="PF00613">
    <property type="entry name" value="PI3Ka"/>
    <property type="match status" value="1"/>
</dbReference>
<dbReference type="EMBL" id="JALJOU010000012">
    <property type="protein sequence ID" value="KAK9840723.1"/>
    <property type="molecule type" value="Genomic_DNA"/>
</dbReference>
<evidence type="ECO:0000256" key="2">
    <source>
        <dbReference type="ARBA" id="ARBA00006209"/>
    </source>
</evidence>
<dbReference type="GO" id="GO:0004430">
    <property type="term" value="F:1-phosphatidylinositol 4-kinase activity"/>
    <property type="evidence" value="ECO:0007669"/>
    <property type="project" value="UniProtKB-EC"/>
</dbReference>
<evidence type="ECO:0000256" key="3">
    <source>
        <dbReference type="ARBA" id="ARBA00012169"/>
    </source>
</evidence>
<dbReference type="Gene3D" id="1.10.1070.11">
    <property type="entry name" value="Phosphatidylinositol 3-/4-kinase, catalytic domain"/>
    <property type="match status" value="1"/>
</dbReference>
<dbReference type="PANTHER" id="PTHR10048:SF15">
    <property type="entry name" value="PHOSPHATIDYLINOSITOL 4-KINASE ALPHA"/>
    <property type="match status" value="1"/>
</dbReference>
<dbReference type="InterPro" id="IPR001263">
    <property type="entry name" value="PI3K_accessory_dom"/>
</dbReference>
<evidence type="ECO:0000256" key="5">
    <source>
        <dbReference type="ARBA" id="ARBA00022741"/>
    </source>
</evidence>
<dbReference type="EC" id="2.7.1.67" evidence="3"/>
<dbReference type="PROSITE" id="PS50290">
    <property type="entry name" value="PI3_4_KINASE_3"/>
    <property type="match status" value="1"/>
</dbReference>
<dbReference type="GO" id="GO:0048015">
    <property type="term" value="P:phosphatidylinositol-mediated signaling"/>
    <property type="evidence" value="ECO:0007669"/>
    <property type="project" value="TreeGrafter"/>
</dbReference>
<dbReference type="InterPro" id="IPR018936">
    <property type="entry name" value="PI3/4_kinase_CS"/>
</dbReference>
<comment type="catalytic activity">
    <reaction evidence="1">
        <text>a 1,2-diacyl-sn-glycero-3-phospho-(1D-myo-inositol) + ATP = a 1,2-diacyl-sn-glycero-3-phospho-(1D-myo-inositol 4-phosphate) + ADP + H(+)</text>
        <dbReference type="Rhea" id="RHEA:19877"/>
        <dbReference type="ChEBI" id="CHEBI:15378"/>
        <dbReference type="ChEBI" id="CHEBI:30616"/>
        <dbReference type="ChEBI" id="CHEBI:57880"/>
        <dbReference type="ChEBI" id="CHEBI:58178"/>
        <dbReference type="ChEBI" id="CHEBI:456216"/>
        <dbReference type="EC" id="2.7.1.67"/>
    </reaction>
</comment>
<dbReference type="PROSITE" id="PS00915">
    <property type="entry name" value="PI3_4_KINASE_1"/>
    <property type="match status" value="1"/>
</dbReference>
<feature type="domain" description="PIK helical" evidence="10">
    <location>
        <begin position="1161"/>
        <end position="1348"/>
    </location>
</feature>
<dbReference type="SUPFAM" id="SSF48371">
    <property type="entry name" value="ARM repeat"/>
    <property type="match status" value="1"/>
</dbReference>
<dbReference type="GO" id="GO:0005737">
    <property type="term" value="C:cytoplasm"/>
    <property type="evidence" value="ECO:0007669"/>
    <property type="project" value="TreeGrafter"/>
</dbReference>
<keyword evidence="12" id="KW-1185">Reference proteome</keyword>
<dbReference type="GO" id="GO:0005886">
    <property type="term" value="C:plasma membrane"/>
    <property type="evidence" value="ECO:0007669"/>
    <property type="project" value="TreeGrafter"/>
</dbReference>
<proteinExistence type="inferred from homology"/>
<comment type="similarity">
    <text evidence="2">Belongs to the PI3/PI4-kinase family. Type III PI4K subfamily.</text>
</comment>
<keyword evidence="7" id="KW-0067">ATP-binding</keyword>
<reference evidence="11 12" key="1">
    <citation type="journal article" date="2024" name="Nat. Commun.">
        <title>Phylogenomics reveals the evolutionary origins of lichenization in chlorophyte algae.</title>
        <authorList>
            <person name="Puginier C."/>
            <person name="Libourel C."/>
            <person name="Otte J."/>
            <person name="Skaloud P."/>
            <person name="Haon M."/>
            <person name="Grisel S."/>
            <person name="Petersen M."/>
            <person name="Berrin J.G."/>
            <person name="Delaux P.M."/>
            <person name="Dal Grande F."/>
            <person name="Keller J."/>
        </authorList>
    </citation>
    <scope>NUCLEOTIDE SEQUENCE [LARGE SCALE GENOMIC DNA]</scope>
    <source>
        <strain evidence="11 12">SAG 245.80</strain>
    </source>
</reference>
<dbReference type="InterPro" id="IPR016024">
    <property type="entry name" value="ARM-type_fold"/>
</dbReference>
<evidence type="ECO:0000259" key="9">
    <source>
        <dbReference type="PROSITE" id="PS50290"/>
    </source>
</evidence>
<dbReference type="Proteomes" id="UP001445335">
    <property type="component" value="Unassembled WGS sequence"/>
</dbReference>
<gene>
    <name evidence="11" type="ORF">WJX81_000166</name>
</gene>
<dbReference type="InterPro" id="IPR045495">
    <property type="entry name" value="PI4K_N"/>
</dbReference>
<dbReference type="GO" id="GO:0046854">
    <property type="term" value="P:phosphatidylinositol phosphate biosynthetic process"/>
    <property type="evidence" value="ECO:0007669"/>
    <property type="project" value="InterPro"/>
</dbReference>
<dbReference type="Gene3D" id="3.30.1010.10">
    <property type="entry name" value="Phosphatidylinositol 3-kinase Catalytic Subunit, Chain A, domain 4"/>
    <property type="match status" value="1"/>
</dbReference>
<feature type="compositionally biased region" description="Pro residues" evidence="8">
    <location>
        <begin position="125"/>
        <end position="137"/>
    </location>
</feature>
<evidence type="ECO:0000256" key="6">
    <source>
        <dbReference type="ARBA" id="ARBA00022777"/>
    </source>
</evidence>
<dbReference type="PANTHER" id="PTHR10048">
    <property type="entry name" value="PHOSPHATIDYLINOSITOL KINASE"/>
    <property type="match status" value="1"/>
</dbReference>
<accession>A0AAW1S598</accession>
<protein>
    <recommendedName>
        <fullName evidence="3">1-phosphatidylinositol 4-kinase</fullName>
        <ecNumber evidence="3">2.7.1.67</ecNumber>
    </recommendedName>
</protein>
<dbReference type="Pfam" id="PF19274">
    <property type="entry name" value="PI4K_N"/>
    <property type="match status" value="1"/>
</dbReference>
<dbReference type="InterPro" id="IPR011009">
    <property type="entry name" value="Kinase-like_dom_sf"/>
</dbReference>
<dbReference type="CDD" id="cd05167">
    <property type="entry name" value="PI4Kc_III_alpha"/>
    <property type="match status" value="1"/>
</dbReference>
<dbReference type="PROSITE" id="PS51545">
    <property type="entry name" value="PIK_HELICAL"/>
    <property type="match status" value="1"/>
</dbReference>
<evidence type="ECO:0000259" key="10">
    <source>
        <dbReference type="PROSITE" id="PS51545"/>
    </source>
</evidence>